<name>A0ABN4RC70_9BACL</name>
<proteinExistence type="predicted"/>
<organism evidence="1 2">
    <name type="scientific">Planococcus antarcticus DSM 14505</name>
    <dbReference type="NCBI Taxonomy" id="1185653"/>
    <lineage>
        <taxon>Bacteria</taxon>
        <taxon>Bacillati</taxon>
        <taxon>Bacillota</taxon>
        <taxon>Bacilli</taxon>
        <taxon>Bacillales</taxon>
        <taxon>Caryophanaceae</taxon>
        <taxon>Planococcus</taxon>
    </lineage>
</organism>
<gene>
    <name evidence="1" type="ORF">BBH88_04785</name>
</gene>
<sequence length="112" mass="12001">MLSRTVYRKKQHRQSEVTCLCCFLEIEIFDVATLFDSKLEAAPFMASSELSSAGSVVVSFSVGLSCSVTSASVLPWAVDYSSSQAASNKIPAVSSSPNFLLVTFSLSLFSSL</sequence>
<protein>
    <submittedName>
        <fullName evidence="1">Uncharacterized protein</fullName>
    </submittedName>
</protein>
<reference evidence="1" key="1">
    <citation type="submission" date="2016-10" db="EMBL/GenBank/DDBJ databases">
        <authorList>
            <person name="See-Too W.S."/>
        </authorList>
    </citation>
    <scope>NUCLEOTIDE SEQUENCE</scope>
    <source>
        <strain evidence="1">DSM 14505</strain>
    </source>
</reference>
<evidence type="ECO:0000313" key="1">
    <source>
        <dbReference type="EMBL" id="ANU09660.1"/>
    </source>
</evidence>
<dbReference type="EMBL" id="CP016534">
    <property type="protein sequence ID" value="ANU09660.1"/>
    <property type="molecule type" value="Genomic_DNA"/>
</dbReference>
<evidence type="ECO:0000313" key="2">
    <source>
        <dbReference type="Proteomes" id="UP000092661"/>
    </source>
</evidence>
<dbReference type="RefSeq" id="WP_065536449.1">
    <property type="nucleotide sequence ID" value="NZ_CP016534.2"/>
</dbReference>
<dbReference type="Proteomes" id="UP000092661">
    <property type="component" value="Chromosome"/>
</dbReference>
<accession>A0ABN4RC70</accession>
<keyword evidence="2" id="KW-1185">Reference proteome</keyword>